<sequence>TRVFTVLCPAIPTHRLIFLSTLSPSNSSTTPPPSPLLRATDDVDFPPPLSSLLSATDSQDFQILSSITLYSSLSLRFEYQKAITYCGELASSKVCEEGEKEHQCGDVVKPLPASTLQQGVSMDPFPPYQNRLFLSYVMRKMMQVEWSARKAMAGVLERLVVVERDLLGEFKGQCFKHLRRKSLIRSGE</sequence>
<dbReference type="Proteomes" id="UP001206925">
    <property type="component" value="Unassembled WGS sequence"/>
</dbReference>
<feature type="non-terminal residue" evidence="1">
    <location>
        <position position="1"/>
    </location>
</feature>
<evidence type="ECO:0000313" key="2">
    <source>
        <dbReference type="Proteomes" id="UP001206925"/>
    </source>
</evidence>
<proteinExistence type="predicted"/>
<organism evidence="1 2">
    <name type="scientific">Ambrosia artemisiifolia</name>
    <name type="common">Common ragweed</name>
    <dbReference type="NCBI Taxonomy" id="4212"/>
    <lineage>
        <taxon>Eukaryota</taxon>
        <taxon>Viridiplantae</taxon>
        <taxon>Streptophyta</taxon>
        <taxon>Embryophyta</taxon>
        <taxon>Tracheophyta</taxon>
        <taxon>Spermatophyta</taxon>
        <taxon>Magnoliopsida</taxon>
        <taxon>eudicotyledons</taxon>
        <taxon>Gunneridae</taxon>
        <taxon>Pentapetalae</taxon>
        <taxon>asterids</taxon>
        <taxon>campanulids</taxon>
        <taxon>Asterales</taxon>
        <taxon>Asteraceae</taxon>
        <taxon>Asteroideae</taxon>
        <taxon>Heliantheae alliance</taxon>
        <taxon>Heliantheae</taxon>
        <taxon>Ambrosia</taxon>
    </lineage>
</organism>
<dbReference type="AlphaFoldDB" id="A0AAD5CNN7"/>
<accession>A0AAD5CNN7</accession>
<evidence type="ECO:0000313" key="1">
    <source>
        <dbReference type="EMBL" id="KAI7745398.1"/>
    </source>
</evidence>
<keyword evidence="2" id="KW-1185">Reference proteome</keyword>
<name>A0AAD5CNN7_AMBAR</name>
<protein>
    <submittedName>
        <fullName evidence="1">Uncharacterized protein</fullName>
    </submittedName>
</protein>
<gene>
    <name evidence="1" type="ORF">M8C21_021513</name>
</gene>
<comment type="caution">
    <text evidence="1">The sequence shown here is derived from an EMBL/GenBank/DDBJ whole genome shotgun (WGS) entry which is preliminary data.</text>
</comment>
<dbReference type="EMBL" id="JAMZMK010007259">
    <property type="protein sequence ID" value="KAI7745398.1"/>
    <property type="molecule type" value="Genomic_DNA"/>
</dbReference>
<reference evidence="1" key="1">
    <citation type="submission" date="2022-06" db="EMBL/GenBank/DDBJ databases">
        <title>Uncovering the hologenomic basis of an extraordinary plant invasion.</title>
        <authorList>
            <person name="Bieker V.C."/>
            <person name="Martin M.D."/>
            <person name="Gilbert T."/>
            <person name="Hodgins K."/>
            <person name="Battlay P."/>
            <person name="Petersen B."/>
            <person name="Wilson J."/>
        </authorList>
    </citation>
    <scope>NUCLEOTIDE SEQUENCE</scope>
    <source>
        <strain evidence="1">AA19_3_7</strain>
        <tissue evidence="1">Leaf</tissue>
    </source>
</reference>